<dbReference type="AlphaFoldDB" id="A0AA90JE49"/>
<evidence type="ECO:0000313" key="3">
    <source>
        <dbReference type="Proteomes" id="UP000187046"/>
    </source>
</evidence>
<dbReference type="Proteomes" id="UP000187046">
    <property type="component" value="Unassembled WGS sequence"/>
</dbReference>
<evidence type="ECO:0000313" key="4">
    <source>
        <dbReference type="Proteomes" id="UP001066455"/>
    </source>
</evidence>
<keyword evidence="3" id="KW-1185">Reference proteome</keyword>
<protein>
    <submittedName>
        <fullName evidence="1">Uncharacterized protein</fullName>
    </submittedName>
</protein>
<gene>
    <name evidence="2" type="ORF">BTA31_19395</name>
    <name evidence="1" type="ORF">MOE73_17965</name>
</gene>
<dbReference type="Proteomes" id="UP001066455">
    <property type="component" value="Unassembled WGS sequence"/>
</dbReference>
<reference evidence="2 3" key="1">
    <citation type="submission" date="2016-12" db="EMBL/GenBank/DDBJ databases">
        <title>Bacillus phylogenomics.</title>
        <authorList>
            <person name="Dunlap C."/>
        </authorList>
    </citation>
    <scope>NUCLEOTIDE SEQUENCE [LARGE SCALE GENOMIC DNA]</scope>
    <source>
        <strain evidence="2 3">NRRL B-41327</strain>
    </source>
</reference>
<organism evidence="1 4">
    <name type="scientific">Bacillus haynesii</name>
    <dbReference type="NCBI Taxonomy" id="1925021"/>
    <lineage>
        <taxon>Bacteria</taxon>
        <taxon>Bacillati</taxon>
        <taxon>Bacillota</taxon>
        <taxon>Bacilli</taxon>
        <taxon>Bacillales</taxon>
        <taxon>Bacillaceae</taxon>
        <taxon>Bacillus</taxon>
    </lineage>
</organism>
<name>A0AA90JE49_9BACI</name>
<evidence type="ECO:0000313" key="1">
    <source>
        <dbReference type="EMBL" id="MCY9281952.1"/>
    </source>
</evidence>
<dbReference type="EMBL" id="MRBL01000024">
    <property type="protein sequence ID" value="OMI25294.1"/>
    <property type="molecule type" value="Genomic_DNA"/>
</dbReference>
<dbReference type="RefSeq" id="WP_076793566.1">
    <property type="nucleotide sequence ID" value="NZ_JALAJI010000011.1"/>
</dbReference>
<accession>A0AA90JE49</accession>
<dbReference type="EMBL" id="JALAXI010000017">
    <property type="protein sequence ID" value="MCY9281952.1"/>
    <property type="molecule type" value="Genomic_DNA"/>
</dbReference>
<comment type="caution">
    <text evidence="1">The sequence shown here is derived from an EMBL/GenBank/DDBJ whole genome shotgun (WGS) entry which is preliminary data.</text>
</comment>
<sequence length="108" mass="11829">MAEQRENEKPFTAMDAGAQDQETAQVIENINSFITGFGQSINELVQKNSGIDLREADLTKSENAEINRAVQNIISEYIQNINSLNADLSGKIGESINGIVTSKDQKDV</sequence>
<reference evidence="1" key="2">
    <citation type="submission" date="2022-02" db="EMBL/GenBank/DDBJ databases">
        <title>Crop Bioprotection Bacillus Genome Sequencing.</title>
        <authorList>
            <person name="Dunlap C."/>
        </authorList>
    </citation>
    <scope>NUCLEOTIDE SEQUENCE</scope>
    <source>
        <strain evidence="1">T20C14</strain>
    </source>
</reference>
<evidence type="ECO:0000313" key="2">
    <source>
        <dbReference type="EMBL" id="OMI25294.1"/>
    </source>
</evidence>
<proteinExistence type="predicted"/>